<name>A0A6J5PFM0_9CAUD</name>
<gene>
    <name evidence="1" type="ORF">UFOVP853_34</name>
</gene>
<reference evidence="1" key="1">
    <citation type="submission" date="2020-04" db="EMBL/GenBank/DDBJ databases">
        <authorList>
            <person name="Chiriac C."/>
            <person name="Salcher M."/>
            <person name="Ghai R."/>
            <person name="Kavagutti S V."/>
        </authorList>
    </citation>
    <scope>NUCLEOTIDE SEQUENCE</scope>
</reference>
<evidence type="ECO:0000313" key="1">
    <source>
        <dbReference type="EMBL" id="CAB4166444.1"/>
    </source>
</evidence>
<proteinExistence type="predicted"/>
<protein>
    <submittedName>
        <fullName evidence="1">Uncharacterized protein</fullName>
    </submittedName>
</protein>
<sequence>MITNFTPLGASTSVSATASNVAGALTMPAGANAIYIANTSATLYVSVAMAASSASTTLGGSLTLPPMGQIVVPINPQIASVSAIGSAAGPTAVVFTPGRIG</sequence>
<accession>A0A6J5PFM0</accession>
<organism evidence="1">
    <name type="scientific">uncultured Caudovirales phage</name>
    <dbReference type="NCBI Taxonomy" id="2100421"/>
    <lineage>
        <taxon>Viruses</taxon>
        <taxon>Duplodnaviria</taxon>
        <taxon>Heunggongvirae</taxon>
        <taxon>Uroviricota</taxon>
        <taxon>Caudoviricetes</taxon>
        <taxon>Peduoviridae</taxon>
        <taxon>Maltschvirus</taxon>
        <taxon>Maltschvirus maltsch</taxon>
    </lineage>
</organism>
<dbReference type="EMBL" id="LR796791">
    <property type="protein sequence ID" value="CAB4166444.1"/>
    <property type="molecule type" value="Genomic_DNA"/>
</dbReference>